<dbReference type="InterPro" id="IPR023353">
    <property type="entry name" value="LemA-like_dom_sf"/>
</dbReference>
<evidence type="ECO:0000313" key="8">
    <source>
        <dbReference type="Proteomes" id="UP000824179"/>
    </source>
</evidence>
<evidence type="ECO:0000256" key="5">
    <source>
        <dbReference type="ARBA" id="ARBA00023136"/>
    </source>
</evidence>
<dbReference type="InterPro" id="IPR007156">
    <property type="entry name" value="MamQ_LemA"/>
</dbReference>
<proteinExistence type="inferred from homology"/>
<sequence length="221" mass="24719">MANELDELTGPVNKEGRDVAVIEKQLPIKVGVGSKIFEVLLWICGIIPGVVFLFMKIKAGNYLSQLQQKLQHDASQIDNYLEQRVVILQNCAKILDKAIDLDKTTMTQIAAYRSGANPGDGERNAVAQQIDAVGRSINLAFENYPDLKAHAEIADAMQQNAYLQKEITAARELYNDTVNVWNRDIYAWPTKMIVAAKRGYTTRIPFTTSAEIKEQARGVFF</sequence>
<gene>
    <name evidence="7" type="ORF">IAB90_01135</name>
</gene>
<reference evidence="7" key="1">
    <citation type="submission" date="2020-10" db="EMBL/GenBank/DDBJ databases">
        <authorList>
            <person name="Gilroy R."/>
        </authorList>
    </citation>
    <scope>NUCLEOTIDE SEQUENCE</scope>
    <source>
        <strain evidence="7">ChiW25-3613</strain>
    </source>
</reference>
<evidence type="ECO:0000256" key="3">
    <source>
        <dbReference type="ARBA" id="ARBA00022692"/>
    </source>
</evidence>
<dbReference type="GO" id="GO:0016020">
    <property type="term" value="C:membrane"/>
    <property type="evidence" value="ECO:0007669"/>
    <property type="project" value="UniProtKB-SubCell"/>
</dbReference>
<dbReference type="SUPFAM" id="SSF140478">
    <property type="entry name" value="LemA-like"/>
    <property type="match status" value="1"/>
</dbReference>
<keyword evidence="5 6" id="KW-0472">Membrane</keyword>
<accession>A0A9D1AEG6</accession>
<evidence type="ECO:0000256" key="6">
    <source>
        <dbReference type="SAM" id="Phobius"/>
    </source>
</evidence>
<evidence type="ECO:0000256" key="1">
    <source>
        <dbReference type="ARBA" id="ARBA00004167"/>
    </source>
</evidence>
<feature type="transmembrane region" description="Helical" evidence="6">
    <location>
        <begin position="36"/>
        <end position="55"/>
    </location>
</feature>
<keyword evidence="4 6" id="KW-1133">Transmembrane helix</keyword>
<dbReference type="PANTHER" id="PTHR34478:SF2">
    <property type="entry name" value="MEMBRANE PROTEIN"/>
    <property type="match status" value="1"/>
</dbReference>
<evidence type="ECO:0000256" key="2">
    <source>
        <dbReference type="ARBA" id="ARBA00008854"/>
    </source>
</evidence>
<organism evidence="7 8">
    <name type="scientific">Candidatus Coproplasma stercoripullorum</name>
    <dbReference type="NCBI Taxonomy" id="2840751"/>
    <lineage>
        <taxon>Bacteria</taxon>
        <taxon>Bacillati</taxon>
        <taxon>Bacillota</taxon>
        <taxon>Clostridia</taxon>
        <taxon>Eubacteriales</taxon>
        <taxon>Candidatus Coproplasma</taxon>
    </lineage>
</organism>
<comment type="caution">
    <text evidence="7">The sequence shown here is derived from an EMBL/GenBank/DDBJ whole genome shotgun (WGS) entry which is preliminary data.</text>
</comment>
<dbReference type="PANTHER" id="PTHR34478">
    <property type="entry name" value="PROTEIN LEMA"/>
    <property type="match status" value="1"/>
</dbReference>
<evidence type="ECO:0000256" key="4">
    <source>
        <dbReference type="ARBA" id="ARBA00022989"/>
    </source>
</evidence>
<reference evidence="7" key="2">
    <citation type="journal article" date="2021" name="PeerJ">
        <title>Extensive microbial diversity within the chicken gut microbiome revealed by metagenomics and culture.</title>
        <authorList>
            <person name="Gilroy R."/>
            <person name="Ravi A."/>
            <person name="Getino M."/>
            <person name="Pursley I."/>
            <person name="Horton D.L."/>
            <person name="Alikhan N.F."/>
            <person name="Baker D."/>
            <person name="Gharbi K."/>
            <person name="Hall N."/>
            <person name="Watson M."/>
            <person name="Adriaenssens E.M."/>
            <person name="Foster-Nyarko E."/>
            <person name="Jarju S."/>
            <person name="Secka A."/>
            <person name="Antonio M."/>
            <person name="Oren A."/>
            <person name="Chaudhuri R.R."/>
            <person name="La Ragione R."/>
            <person name="Hildebrand F."/>
            <person name="Pallen M.J."/>
        </authorList>
    </citation>
    <scope>NUCLEOTIDE SEQUENCE</scope>
    <source>
        <strain evidence="7">ChiW25-3613</strain>
    </source>
</reference>
<comment type="similarity">
    <text evidence="2">Belongs to the LemA family.</text>
</comment>
<dbReference type="Gene3D" id="1.20.1440.20">
    <property type="entry name" value="LemA-like domain"/>
    <property type="match status" value="1"/>
</dbReference>
<comment type="subcellular location">
    <subcellularLocation>
        <location evidence="1">Membrane</location>
        <topology evidence="1">Single-pass membrane protein</topology>
    </subcellularLocation>
</comment>
<dbReference type="Proteomes" id="UP000824179">
    <property type="component" value="Unassembled WGS sequence"/>
</dbReference>
<name>A0A9D1AEG6_9FIRM</name>
<dbReference type="Pfam" id="PF04011">
    <property type="entry name" value="LemA"/>
    <property type="match status" value="1"/>
</dbReference>
<keyword evidence="3 6" id="KW-0812">Transmembrane</keyword>
<dbReference type="EMBL" id="DVHB01000024">
    <property type="protein sequence ID" value="HIR38962.1"/>
    <property type="molecule type" value="Genomic_DNA"/>
</dbReference>
<evidence type="ECO:0000313" key="7">
    <source>
        <dbReference type="EMBL" id="HIR38962.1"/>
    </source>
</evidence>
<protein>
    <submittedName>
        <fullName evidence="7">LemA family protein</fullName>
    </submittedName>
</protein>
<dbReference type="AlphaFoldDB" id="A0A9D1AEG6"/>